<sequence length="563" mass="62560">MTDKHAEYAILRSGLSEDQQALFPPHLVAWRAATDLEVAAVFDRAFPNYGNLPTRTALRLLRTTEERKEQQQQQRGSTELIEEYRKRIPEWQAADALTVFTPAKAKEQKYSELVGGDVDQFKCHVSSLFAQQQQPSLWFPEISPAKPVIDKLAHTLWNVERNHNDVSRLLTGVRGVGKTHTLKAFAKVVAGLTDSVLCVHIDANVVTPHSFRLLVHAILVHISRVDAVPTGISTRDLLEQAGLRLMVIIDEAQVIWVPKGDPSYEARVELVRELVGLCKTPGVALILTGSGFDLAPLAYRSPSSTYRTYLERYPGYPDLNSTKFRPTIMDRLTTEAQMDSVCKFLGKTLSSHELFKAYRATGGVFRSIIRSEPLQLDVKIGDPDSLHRAVLEALHGIQTSTDRWKMDFMSMKDVNSCIDRWNEEREEPFNFDSLFSSFARCELSAIPDDAGNIIGVTFATLAQLEQLKTLNEGDLTVEVRGWLRDPGGEGGKNLEGVVFNLWAKSQMGLGDLPPPLANRNASINLQKPVTLATITAGPLKPVPDTGVGKVGKLCRNRSTSPDR</sequence>
<accession>A0AAD5THL0</accession>
<dbReference type="Proteomes" id="UP001212152">
    <property type="component" value="Unassembled WGS sequence"/>
</dbReference>
<organism evidence="1 2">
    <name type="scientific">Geranomyces variabilis</name>
    <dbReference type="NCBI Taxonomy" id="109894"/>
    <lineage>
        <taxon>Eukaryota</taxon>
        <taxon>Fungi</taxon>
        <taxon>Fungi incertae sedis</taxon>
        <taxon>Chytridiomycota</taxon>
        <taxon>Chytridiomycota incertae sedis</taxon>
        <taxon>Chytridiomycetes</taxon>
        <taxon>Spizellomycetales</taxon>
        <taxon>Powellomycetaceae</taxon>
        <taxon>Geranomyces</taxon>
    </lineage>
</organism>
<reference evidence="1" key="1">
    <citation type="submission" date="2020-05" db="EMBL/GenBank/DDBJ databases">
        <title>Phylogenomic resolution of chytrid fungi.</title>
        <authorList>
            <person name="Stajich J.E."/>
            <person name="Amses K."/>
            <person name="Simmons R."/>
            <person name="Seto K."/>
            <person name="Myers J."/>
            <person name="Bonds A."/>
            <person name="Quandt C.A."/>
            <person name="Barry K."/>
            <person name="Liu P."/>
            <person name="Grigoriev I."/>
            <person name="Longcore J.E."/>
            <person name="James T.Y."/>
        </authorList>
    </citation>
    <scope>NUCLEOTIDE SEQUENCE</scope>
    <source>
        <strain evidence="1">JEL0379</strain>
    </source>
</reference>
<name>A0AAD5THL0_9FUNG</name>
<proteinExistence type="predicted"/>
<comment type="caution">
    <text evidence="1">The sequence shown here is derived from an EMBL/GenBank/DDBJ whole genome shotgun (WGS) entry which is preliminary data.</text>
</comment>
<dbReference type="EMBL" id="JADGJQ010000104">
    <property type="protein sequence ID" value="KAJ3169721.1"/>
    <property type="molecule type" value="Genomic_DNA"/>
</dbReference>
<dbReference type="SUPFAM" id="SSF52540">
    <property type="entry name" value="P-loop containing nucleoside triphosphate hydrolases"/>
    <property type="match status" value="1"/>
</dbReference>
<evidence type="ECO:0000313" key="1">
    <source>
        <dbReference type="EMBL" id="KAJ3169721.1"/>
    </source>
</evidence>
<dbReference type="InterPro" id="IPR027417">
    <property type="entry name" value="P-loop_NTPase"/>
</dbReference>
<protein>
    <submittedName>
        <fullName evidence="1">Uncharacterized protein</fullName>
    </submittedName>
</protein>
<dbReference type="AlphaFoldDB" id="A0AAD5THL0"/>
<keyword evidence="2" id="KW-1185">Reference proteome</keyword>
<dbReference type="Gene3D" id="3.40.50.300">
    <property type="entry name" value="P-loop containing nucleotide triphosphate hydrolases"/>
    <property type="match status" value="1"/>
</dbReference>
<gene>
    <name evidence="1" type="ORF">HDU87_000555</name>
</gene>
<evidence type="ECO:0000313" key="2">
    <source>
        <dbReference type="Proteomes" id="UP001212152"/>
    </source>
</evidence>